<dbReference type="Proteomes" id="UP000232710">
    <property type="component" value="Segment"/>
</dbReference>
<evidence type="ECO:0000313" key="4">
    <source>
        <dbReference type="Proteomes" id="UP000232710"/>
    </source>
</evidence>
<sequence>MDSAKSMECPVCYESNARCHFTCGHSFCHGCTKSWYMKGKASCPMCRGSMCFKGFTKMRRHWYQDKREQVYLDIIEELFEQYNEEYKDVIMTFFNVIQNRYEYIKLNYPNVACEVLEPLLRVTWIDVDYLMNNSNEIFYEPFTFEKYLMISKYENKMFKYSKYVFSNPDTFATFCGNRYGWIYNCKNERG</sequence>
<dbReference type="SMART" id="SM00184">
    <property type="entry name" value="RING"/>
    <property type="match status" value="1"/>
</dbReference>
<reference evidence="3 4" key="1">
    <citation type="submission" date="2010-12" db="EMBL/GenBank/DDBJ databases">
        <title>The Genome Sequence of Micromonas pusilla virus SP1.</title>
        <authorList>
            <consortium name="The Broad Institute Genome Sequencing Platform"/>
            <person name="Henn M.R."/>
            <person name="Suttle C."/>
            <person name="Winget D."/>
            <person name="Chan A."/>
            <person name="Levin J."/>
            <person name="Malboeuf C."/>
            <person name="Casali M."/>
            <person name="Russ C."/>
            <person name="Lennon N."/>
            <person name="Chapman S.B."/>
            <person name="Erlich R."/>
            <person name="Young S.K."/>
            <person name="Yandava C."/>
            <person name="Zeng Q."/>
            <person name="Alvarado L."/>
            <person name="Anderson S."/>
            <person name="Berlin A."/>
            <person name="Chen Z."/>
            <person name="Freedman E."/>
            <person name="Gellesch M."/>
            <person name="Goldberg J."/>
            <person name="Green L."/>
            <person name="Griggs A."/>
            <person name="Gujja S."/>
            <person name="Heilman E.R."/>
            <person name="Heiman D."/>
            <person name="Hollinger A."/>
            <person name="Howarth C."/>
            <person name="Larson L."/>
            <person name="Mehta T."/>
            <person name="Pearson M."/>
            <person name="Roberts A."/>
            <person name="Ryan E."/>
            <person name="Saif S."/>
            <person name="Shea T."/>
            <person name="Shenoy N."/>
            <person name="Sisk P."/>
            <person name="Stolte C."/>
            <person name="Sykes S."/>
            <person name="White J."/>
            <person name="Haas B."/>
            <person name="Nusbaum C."/>
            <person name="Birren B."/>
        </authorList>
    </citation>
    <scope>NUCLEOTIDE SEQUENCE [LARGE SCALE GENOMIC DNA]</scope>
    <source>
        <strain evidence="3 4">SP1</strain>
    </source>
</reference>
<gene>
    <name evidence="3" type="ORF">MPXG_00183</name>
</gene>
<keyword evidence="1" id="KW-0862">Zinc</keyword>
<dbReference type="SUPFAM" id="SSF57850">
    <property type="entry name" value="RING/U-box"/>
    <property type="match status" value="1"/>
</dbReference>
<evidence type="ECO:0000313" key="3">
    <source>
        <dbReference type="EMBL" id="AET84981.1"/>
    </source>
</evidence>
<name>G9E6F4_MPSP1</name>
<dbReference type="InterPro" id="IPR013083">
    <property type="entry name" value="Znf_RING/FYVE/PHD"/>
</dbReference>
<accession>G9E6F4</accession>
<dbReference type="PROSITE" id="PS50089">
    <property type="entry name" value="ZF_RING_2"/>
    <property type="match status" value="1"/>
</dbReference>
<feature type="domain" description="RING-type" evidence="2">
    <location>
        <begin position="9"/>
        <end position="47"/>
    </location>
</feature>
<dbReference type="Pfam" id="PF13639">
    <property type="entry name" value="zf-RING_2"/>
    <property type="match status" value="1"/>
</dbReference>
<protein>
    <recommendedName>
        <fullName evidence="2">RING-type domain-containing protein</fullName>
    </recommendedName>
</protein>
<dbReference type="Gene3D" id="3.30.40.10">
    <property type="entry name" value="Zinc/RING finger domain, C3HC4 (zinc finger)"/>
    <property type="match status" value="1"/>
</dbReference>
<evidence type="ECO:0000259" key="2">
    <source>
        <dbReference type="PROSITE" id="PS50089"/>
    </source>
</evidence>
<dbReference type="GO" id="GO:0008270">
    <property type="term" value="F:zinc ion binding"/>
    <property type="evidence" value="ECO:0007669"/>
    <property type="project" value="UniProtKB-KW"/>
</dbReference>
<keyword evidence="1" id="KW-0863">Zinc-finger</keyword>
<proteinExistence type="predicted"/>
<dbReference type="EMBL" id="JF974320">
    <property type="protein sequence ID" value="AET84981.1"/>
    <property type="molecule type" value="Genomic_DNA"/>
</dbReference>
<organism evidence="3 4">
    <name type="scientific">Micromonas pusilla virus SP1</name>
    <name type="common">MpV-SP1</name>
    <dbReference type="NCBI Taxonomy" id="373996"/>
    <lineage>
        <taxon>Viruses</taxon>
        <taxon>Varidnaviria</taxon>
        <taxon>Bamfordvirae</taxon>
        <taxon>Nucleocytoviricota</taxon>
        <taxon>Megaviricetes</taxon>
        <taxon>Algavirales</taxon>
        <taxon>Phycodnaviridae</taxon>
        <taxon>Prasinovirus</taxon>
        <taxon>Prasinovirus micromonas</taxon>
    </lineage>
</organism>
<organismHost>
    <name type="scientific">Micromonas pusilla</name>
    <name type="common">Picoplanktonic green alga</name>
    <name type="synonym">Chromulina pusilla</name>
    <dbReference type="NCBI Taxonomy" id="38833"/>
</organismHost>
<dbReference type="InterPro" id="IPR001841">
    <property type="entry name" value="Znf_RING"/>
</dbReference>
<evidence type="ECO:0000256" key="1">
    <source>
        <dbReference type="PROSITE-ProRule" id="PRU00175"/>
    </source>
</evidence>
<keyword evidence="4" id="KW-1185">Reference proteome</keyword>
<keyword evidence="1" id="KW-0479">Metal-binding</keyword>